<feature type="domain" description="N-acetyltransferase" evidence="1">
    <location>
        <begin position="3"/>
        <end position="155"/>
    </location>
</feature>
<dbReference type="OrthoDB" id="9127144at2"/>
<dbReference type="RefSeq" id="WP_130610252.1">
    <property type="nucleotide sequence ID" value="NZ_AP019400.1"/>
</dbReference>
<gene>
    <name evidence="2" type="ORF">KCTCHS21_32620</name>
</gene>
<dbReference type="KEGG" id="cohn:KCTCHS21_32620"/>
<dbReference type="Proteomes" id="UP000289856">
    <property type="component" value="Chromosome"/>
</dbReference>
<dbReference type="PROSITE" id="PS51186">
    <property type="entry name" value="GNAT"/>
    <property type="match status" value="1"/>
</dbReference>
<protein>
    <submittedName>
        <fullName evidence="2">N-acetyltransferase</fullName>
    </submittedName>
</protein>
<keyword evidence="2" id="KW-0808">Transferase</keyword>
<accession>A0A3T1D713</accession>
<dbReference type="InterPro" id="IPR050276">
    <property type="entry name" value="MshD_Acetyltransferase"/>
</dbReference>
<proteinExistence type="predicted"/>
<dbReference type="InterPro" id="IPR016181">
    <property type="entry name" value="Acyl_CoA_acyltransferase"/>
</dbReference>
<dbReference type="EMBL" id="AP019400">
    <property type="protein sequence ID" value="BBI33863.1"/>
    <property type="molecule type" value="Genomic_DNA"/>
</dbReference>
<dbReference type="Gene3D" id="3.40.630.30">
    <property type="match status" value="1"/>
</dbReference>
<name>A0A3T1D713_9BACL</name>
<dbReference type="PANTHER" id="PTHR43617">
    <property type="entry name" value="L-AMINO ACID N-ACETYLTRANSFERASE"/>
    <property type="match status" value="1"/>
</dbReference>
<evidence type="ECO:0000313" key="3">
    <source>
        <dbReference type="Proteomes" id="UP000289856"/>
    </source>
</evidence>
<dbReference type="InterPro" id="IPR000182">
    <property type="entry name" value="GNAT_dom"/>
</dbReference>
<reference evidence="2 3" key="1">
    <citation type="submission" date="2019-01" db="EMBL/GenBank/DDBJ databases">
        <title>Complete genome sequence of Cohnella hallensis HS21 isolated from Korean fir (Abies koreana) rhizospheric soil.</title>
        <authorList>
            <person name="Jiang L."/>
            <person name="Kang S.W."/>
            <person name="Kim S."/>
            <person name="Jung J."/>
            <person name="Kim C.Y."/>
            <person name="Kim D.H."/>
            <person name="Kim S.W."/>
            <person name="Lee J."/>
        </authorList>
    </citation>
    <scope>NUCLEOTIDE SEQUENCE [LARGE SCALE GENOMIC DNA]</scope>
    <source>
        <strain evidence="2 3">HS21</strain>
    </source>
</reference>
<dbReference type="SUPFAM" id="SSF55729">
    <property type="entry name" value="Acyl-CoA N-acyltransferases (Nat)"/>
    <property type="match status" value="1"/>
</dbReference>
<dbReference type="GO" id="GO:0016747">
    <property type="term" value="F:acyltransferase activity, transferring groups other than amino-acyl groups"/>
    <property type="evidence" value="ECO:0007669"/>
    <property type="project" value="InterPro"/>
</dbReference>
<dbReference type="PANTHER" id="PTHR43617:SF34">
    <property type="entry name" value="PUTATIVE-RELATED"/>
    <property type="match status" value="1"/>
</dbReference>
<organism evidence="2 3">
    <name type="scientific">Cohnella abietis</name>
    <dbReference type="NCBI Taxonomy" id="2507935"/>
    <lineage>
        <taxon>Bacteria</taxon>
        <taxon>Bacillati</taxon>
        <taxon>Bacillota</taxon>
        <taxon>Bacilli</taxon>
        <taxon>Bacillales</taxon>
        <taxon>Paenibacillaceae</taxon>
        <taxon>Cohnella</taxon>
    </lineage>
</organism>
<evidence type="ECO:0000259" key="1">
    <source>
        <dbReference type="PROSITE" id="PS51186"/>
    </source>
</evidence>
<keyword evidence="3" id="KW-1185">Reference proteome</keyword>
<dbReference type="AlphaFoldDB" id="A0A3T1D713"/>
<sequence length="155" mass="17869">MNIRLEDVSPLNFEQVIKLISDKDQEQKIQIFERWVGSNAYFLGVCYTYKFKARAIYDGETIIGFACHGLNPDNQRFELVSIMLGYQYQGKGYGVPCIKLVINEMIQHYKCNEIYITVIHDNVAAIRLYEKVGFVATGEVEKAFHDEPVYKLVVS</sequence>
<evidence type="ECO:0000313" key="2">
    <source>
        <dbReference type="EMBL" id="BBI33863.1"/>
    </source>
</evidence>
<dbReference type="Pfam" id="PF00583">
    <property type="entry name" value="Acetyltransf_1"/>
    <property type="match status" value="1"/>
</dbReference>